<accession>A0A1J4J8W2</accession>
<sequence length="442" mass="50796">MIFFIFSLFFRTSLKLTDSEIHRFGRYNFGIDGEFSFIAKSDVDQFVMVSLFDEHQIPTLEAFESDKRNLCNVVTENNSAIHQIIQIVNGTALFSGTFDESHVIIAAASSCNSTIMDTVENSEVIIQAIFKNKNLYLSTDVYPVLFMKPVLAVFYLILLIVWIIKRQKNAYSLFIFTMMTLTLIFFFIDNLIYFLLLWYTSKSDNPTFFTYIRYVTRALSVMLFFATIVLSAFAVSRDGKRLHRDNIIASFATGIFIAIPVTFVEEVNKTDSELWVNFFASVFLFICWGVSFSMLFKAWNPVFEKFQALKNEGNDLQSLTQTPLGKQYRALNMHTILYAIVLFTSIVYTLLPYPMKYSFVLSQFILDFSMFFELLTSILFFWILKIVFGVDEKDIANVTSSAPPISTPDIRTELIGNNNDDFHGGFGSNTREMPLEEIPVNK</sequence>
<comment type="caution">
    <text evidence="3">The sequence shown here is derived from an EMBL/GenBank/DDBJ whole genome shotgun (WGS) entry which is preliminary data.</text>
</comment>
<feature type="transmembrane region" description="Helical" evidence="1">
    <location>
        <begin position="247"/>
        <end position="263"/>
    </location>
</feature>
<evidence type="ECO:0000256" key="2">
    <source>
        <dbReference type="SAM" id="SignalP"/>
    </source>
</evidence>
<evidence type="ECO:0000313" key="3">
    <source>
        <dbReference type="EMBL" id="OHS95626.1"/>
    </source>
</evidence>
<dbReference type="AlphaFoldDB" id="A0A1J4J8W2"/>
<dbReference type="GeneID" id="94846636"/>
<dbReference type="VEuPathDB" id="TrichDB:TRFO_38252"/>
<feature type="transmembrane region" description="Helical" evidence="1">
    <location>
        <begin position="275"/>
        <end position="296"/>
    </location>
</feature>
<dbReference type="RefSeq" id="XP_068348763.1">
    <property type="nucleotide sequence ID" value="XM_068511932.1"/>
</dbReference>
<keyword evidence="1" id="KW-0472">Membrane</keyword>
<reference evidence="3" key="1">
    <citation type="submission" date="2016-10" db="EMBL/GenBank/DDBJ databases">
        <authorList>
            <person name="Benchimol M."/>
            <person name="Almeida L.G."/>
            <person name="Vasconcelos A.T."/>
            <person name="Perreira-Neves A."/>
            <person name="Rosa I.A."/>
            <person name="Tasca T."/>
            <person name="Bogo M.R."/>
            <person name="de Souza W."/>
        </authorList>
    </citation>
    <scope>NUCLEOTIDE SEQUENCE [LARGE SCALE GENOMIC DNA]</scope>
    <source>
        <strain evidence="3">K</strain>
    </source>
</reference>
<proteinExistence type="predicted"/>
<dbReference type="Proteomes" id="UP000179807">
    <property type="component" value="Unassembled WGS sequence"/>
</dbReference>
<feature type="transmembrane region" description="Helical" evidence="1">
    <location>
        <begin position="211"/>
        <end position="235"/>
    </location>
</feature>
<evidence type="ECO:0000313" key="4">
    <source>
        <dbReference type="Proteomes" id="UP000179807"/>
    </source>
</evidence>
<keyword evidence="2" id="KW-0732">Signal</keyword>
<keyword evidence="1" id="KW-1133">Transmembrane helix</keyword>
<organism evidence="3 4">
    <name type="scientific">Tritrichomonas foetus</name>
    <dbReference type="NCBI Taxonomy" id="1144522"/>
    <lineage>
        <taxon>Eukaryota</taxon>
        <taxon>Metamonada</taxon>
        <taxon>Parabasalia</taxon>
        <taxon>Tritrichomonadida</taxon>
        <taxon>Tritrichomonadidae</taxon>
        <taxon>Tritrichomonas</taxon>
    </lineage>
</organism>
<gene>
    <name evidence="3" type="ORF">TRFO_38252</name>
</gene>
<name>A0A1J4J8W2_9EUKA</name>
<feature type="transmembrane region" description="Helical" evidence="1">
    <location>
        <begin position="336"/>
        <end position="355"/>
    </location>
</feature>
<feature type="transmembrane region" description="Helical" evidence="1">
    <location>
        <begin position="141"/>
        <end position="164"/>
    </location>
</feature>
<protein>
    <recommendedName>
        <fullName evidence="5">Intimal thickness related receptor IRP domain-containing protein</fullName>
    </recommendedName>
</protein>
<feature type="chain" id="PRO_5013063049" description="Intimal thickness related receptor IRP domain-containing protein" evidence="2">
    <location>
        <begin position="20"/>
        <end position="442"/>
    </location>
</feature>
<feature type="transmembrane region" description="Helical" evidence="1">
    <location>
        <begin position="361"/>
        <end position="384"/>
    </location>
</feature>
<dbReference type="EMBL" id="MLAK01001232">
    <property type="protein sequence ID" value="OHS95626.1"/>
    <property type="molecule type" value="Genomic_DNA"/>
</dbReference>
<keyword evidence="4" id="KW-1185">Reference proteome</keyword>
<feature type="transmembrane region" description="Helical" evidence="1">
    <location>
        <begin position="171"/>
        <end position="199"/>
    </location>
</feature>
<evidence type="ECO:0000256" key="1">
    <source>
        <dbReference type="SAM" id="Phobius"/>
    </source>
</evidence>
<keyword evidence="1" id="KW-0812">Transmembrane</keyword>
<evidence type="ECO:0008006" key="5">
    <source>
        <dbReference type="Google" id="ProtNLM"/>
    </source>
</evidence>
<feature type="signal peptide" evidence="2">
    <location>
        <begin position="1"/>
        <end position="19"/>
    </location>
</feature>